<keyword evidence="10" id="KW-1003">Cell membrane</keyword>
<keyword evidence="6 10" id="KW-1133">Transmembrane helix</keyword>
<dbReference type="RefSeq" id="WP_073100095.1">
    <property type="nucleotide sequence ID" value="NZ_JBALUR010000005.1"/>
</dbReference>
<gene>
    <name evidence="10" type="primary">secY</name>
    <name evidence="14" type="ORF">DSL99_2662</name>
</gene>
<comment type="similarity">
    <text evidence="2 10 13">Belongs to the SecY/SEC61-alpha family.</text>
</comment>
<dbReference type="InterPro" id="IPR026593">
    <property type="entry name" value="SecY"/>
</dbReference>
<sequence>MKAIETIKNIWKIEELKNRILLTLGLLLVYRFGAQIVLPGIDASQLANLSAQTDGGLLGLLNAFTGGAFSNASVFALGIMPYISASIVVQLMGIAVPYLQKLQKEGESGRRKINQITRWLTIAITLIQGPGYITNLFNILPPEAFVMGSNVTFIVSSVIILATGCIFAMWLGEKITDKGIGNGISLLIMVGIIARLPQSFLQEWVSRVSESNGGLIMILIELVIWFVIILLSVLLVMAVRQIPVQYARRTASGSYERNVFGSRQYIPLKLNASGVMPIIFAQAIMFIPGAVIGLSESPMAQSIASQFTNIFGFWYNLVFGLLIIIFTYFYTAITVPTNKMADDLKRSGGFIAGIRPGTETSEYLDRIMSQITLPGSVFLALIAIFPAIAVSVLGMQQGWALFYGGTSLLILVGVAIDTMQQVNSYLLNRHYDGLMKTGKNRKAVA</sequence>
<organism evidence="14 15">
    <name type="scientific">Leeuwenhoekiella marinoflava</name>
    <dbReference type="NCBI Taxonomy" id="988"/>
    <lineage>
        <taxon>Bacteria</taxon>
        <taxon>Pseudomonadati</taxon>
        <taxon>Bacteroidota</taxon>
        <taxon>Flavobacteriia</taxon>
        <taxon>Flavobacteriales</taxon>
        <taxon>Flavobacteriaceae</taxon>
        <taxon>Leeuwenhoekiella</taxon>
    </lineage>
</organism>
<dbReference type="SUPFAM" id="SSF103491">
    <property type="entry name" value="Preprotein translocase SecY subunit"/>
    <property type="match status" value="1"/>
</dbReference>
<dbReference type="PANTHER" id="PTHR10906">
    <property type="entry name" value="SECY/SEC61-ALPHA FAMILY MEMBER"/>
    <property type="match status" value="1"/>
</dbReference>
<dbReference type="Gene3D" id="1.10.3370.10">
    <property type="entry name" value="SecY subunit domain"/>
    <property type="match status" value="1"/>
</dbReference>
<keyword evidence="3 10" id="KW-0813">Transport</keyword>
<dbReference type="GO" id="GO:0006605">
    <property type="term" value="P:protein targeting"/>
    <property type="evidence" value="ECO:0007669"/>
    <property type="project" value="UniProtKB-UniRule"/>
</dbReference>
<dbReference type="NCBIfam" id="TIGR00967">
    <property type="entry name" value="3a0501s007"/>
    <property type="match status" value="1"/>
</dbReference>
<keyword evidence="4 10" id="KW-0812">Transmembrane</keyword>
<dbReference type="GO" id="GO:0005886">
    <property type="term" value="C:plasma membrane"/>
    <property type="evidence" value="ECO:0007669"/>
    <property type="project" value="UniProtKB-SubCell"/>
</dbReference>
<accession>A0A4Q0PJQ3</accession>
<evidence type="ECO:0000256" key="12">
    <source>
        <dbReference type="RuleBase" id="RU003484"/>
    </source>
</evidence>
<dbReference type="HAMAP" id="MF_01465">
    <property type="entry name" value="SecY"/>
    <property type="match status" value="1"/>
</dbReference>
<feature type="transmembrane region" description="Helical" evidence="10">
    <location>
        <begin position="399"/>
        <end position="419"/>
    </location>
</feature>
<feature type="transmembrane region" description="Helical" evidence="10">
    <location>
        <begin position="79"/>
        <end position="99"/>
    </location>
</feature>
<evidence type="ECO:0000256" key="3">
    <source>
        <dbReference type="ARBA" id="ARBA00022448"/>
    </source>
</evidence>
<evidence type="ECO:0000256" key="7">
    <source>
        <dbReference type="ARBA" id="ARBA00023010"/>
    </source>
</evidence>
<evidence type="ECO:0000256" key="10">
    <source>
        <dbReference type="HAMAP-Rule" id="MF_01465"/>
    </source>
</evidence>
<evidence type="ECO:0000313" key="15">
    <source>
        <dbReference type="Proteomes" id="UP000290608"/>
    </source>
</evidence>
<feature type="transmembrane region" description="Helical" evidence="10">
    <location>
        <begin position="20"/>
        <end position="41"/>
    </location>
</feature>
<comment type="subcellular location">
    <subcellularLocation>
        <location evidence="10">Cell membrane</location>
        <topology evidence="10">Multi-pass membrane protein</topology>
    </subcellularLocation>
    <subcellularLocation>
        <location evidence="1 12">Membrane</location>
        <topology evidence="1 12">Multi-pass membrane protein</topology>
    </subcellularLocation>
</comment>
<feature type="transmembrane region" description="Helical" evidence="10">
    <location>
        <begin position="313"/>
        <end position="335"/>
    </location>
</feature>
<dbReference type="STRING" id="1122159.SAMN02745246_03020"/>
<reference evidence="14 15" key="1">
    <citation type="submission" date="2018-07" db="EMBL/GenBank/DDBJ databases">
        <title>Leeuwenhoekiella genomics.</title>
        <authorList>
            <person name="Tahon G."/>
            <person name="Willems A."/>
        </authorList>
    </citation>
    <scope>NUCLEOTIDE SEQUENCE [LARGE SCALE GENOMIC DNA]</scope>
    <source>
        <strain evidence="14 15">LMG 1345</strain>
    </source>
</reference>
<keyword evidence="5 10" id="KW-0653">Protein transport</keyword>
<dbReference type="EMBL" id="QOVL01000013">
    <property type="protein sequence ID" value="RXG27871.1"/>
    <property type="molecule type" value="Genomic_DNA"/>
</dbReference>
<protein>
    <recommendedName>
        <fullName evidence="9 10">Protein translocase subunit SecY</fullName>
    </recommendedName>
</protein>
<comment type="function">
    <text evidence="10 11">The central subunit of the protein translocation channel SecYEG. Consists of two halves formed by TMs 1-5 and 6-10. These two domains form a lateral gate at the front which open onto the bilayer between TMs 2 and 7, and are clamped together by SecE at the back. The channel is closed by both a pore ring composed of hydrophobic SecY resides and a short helix (helix 2A) on the extracellular side of the membrane which forms a plug. The plug probably moves laterally to allow the channel to open. The ring and the pore may move independently.</text>
</comment>
<evidence type="ECO:0000313" key="14">
    <source>
        <dbReference type="EMBL" id="RXG27871.1"/>
    </source>
</evidence>
<evidence type="ECO:0000256" key="6">
    <source>
        <dbReference type="ARBA" id="ARBA00022989"/>
    </source>
</evidence>
<proteinExistence type="inferred from homology"/>
<name>A0A4Q0PJQ3_9FLAO</name>
<keyword evidence="7 10" id="KW-0811">Translocation</keyword>
<feature type="transmembrane region" description="Helical" evidence="10">
    <location>
        <begin position="179"/>
        <end position="196"/>
    </location>
</feature>
<comment type="subunit">
    <text evidence="10">Component of the Sec protein translocase complex. Heterotrimer consisting of SecY, SecE and SecG subunits. The heterotrimers can form oligomers, although 1 heterotrimer is thought to be able to translocate proteins. Interacts with the ribosome. Interacts with SecDF, and other proteins may be involved. Interacts with SecA.</text>
</comment>
<evidence type="ECO:0000256" key="2">
    <source>
        <dbReference type="ARBA" id="ARBA00005751"/>
    </source>
</evidence>
<evidence type="ECO:0000256" key="13">
    <source>
        <dbReference type="RuleBase" id="RU004349"/>
    </source>
</evidence>
<evidence type="ECO:0000256" key="11">
    <source>
        <dbReference type="RuleBase" id="RU000537"/>
    </source>
</evidence>
<feature type="transmembrane region" description="Helical" evidence="10">
    <location>
        <begin position="270"/>
        <end position="293"/>
    </location>
</feature>
<dbReference type="Pfam" id="PF00344">
    <property type="entry name" value="SecY"/>
    <property type="match status" value="1"/>
</dbReference>
<dbReference type="Proteomes" id="UP000290608">
    <property type="component" value="Unassembled WGS sequence"/>
</dbReference>
<comment type="caution">
    <text evidence="14">The sequence shown here is derived from an EMBL/GenBank/DDBJ whole genome shotgun (WGS) entry which is preliminary data.</text>
</comment>
<feature type="transmembrane region" description="Helical" evidence="10">
    <location>
        <begin position="216"/>
        <end position="239"/>
    </location>
</feature>
<dbReference type="PROSITE" id="PS00756">
    <property type="entry name" value="SECY_2"/>
    <property type="match status" value="1"/>
</dbReference>
<dbReference type="GO" id="GO:0065002">
    <property type="term" value="P:intracellular protein transmembrane transport"/>
    <property type="evidence" value="ECO:0007669"/>
    <property type="project" value="UniProtKB-UniRule"/>
</dbReference>
<feature type="transmembrane region" description="Helical" evidence="10">
    <location>
        <begin position="151"/>
        <end position="172"/>
    </location>
</feature>
<dbReference type="PIRSF" id="PIRSF004557">
    <property type="entry name" value="SecY"/>
    <property type="match status" value="1"/>
</dbReference>
<dbReference type="InterPro" id="IPR002208">
    <property type="entry name" value="SecY/SEC61-alpha"/>
</dbReference>
<dbReference type="InterPro" id="IPR023201">
    <property type="entry name" value="SecY_dom_sf"/>
</dbReference>
<evidence type="ECO:0000256" key="9">
    <source>
        <dbReference type="ARBA" id="ARBA00039733"/>
    </source>
</evidence>
<evidence type="ECO:0000256" key="1">
    <source>
        <dbReference type="ARBA" id="ARBA00004141"/>
    </source>
</evidence>
<evidence type="ECO:0000256" key="8">
    <source>
        <dbReference type="ARBA" id="ARBA00023136"/>
    </source>
</evidence>
<evidence type="ECO:0000256" key="5">
    <source>
        <dbReference type="ARBA" id="ARBA00022927"/>
    </source>
</evidence>
<dbReference type="GO" id="GO:0043952">
    <property type="term" value="P:protein transport by the Sec complex"/>
    <property type="evidence" value="ECO:0007669"/>
    <property type="project" value="UniProtKB-UniRule"/>
</dbReference>
<dbReference type="PROSITE" id="PS00755">
    <property type="entry name" value="SECY_1"/>
    <property type="match status" value="1"/>
</dbReference>
<dbReference type="AlphaFoldDB" id="A0A4Q0PJQ3"/>
<feature type="transmembrane region" description="Helical" evidence="10">
    <location>
        <begin position="371"/>
        <end position="393"/>
    </location>
</feature>
<feature type="transmembrane region" description="Helical" evidence="10">
    <location>
        <begin position="119"/>
        <end position="139"/>
    </location>
</feature>
<dbReference type="PRINTS" id="PR00303">
    <property type="entry name" value="SECYTRNLCASE"/>
</dbReference>
<keyword evidence="8 10" id="KW-0472">Membrane</keyword>
<evidence type="ECO:0000256" key="4">
    <source>
        <dbReference type="ARBA" id="ARBA00022692"/>
    </source>
</evidence>
<dbReference type="FunFam" id="1.10.3370.10:FF:000001">
    <property type="entry name" value="Preprotein translocase subunit SecY"/>
    <property type="match status" value="1"/>
</dbReference>
<dbReference type="InterPro" id="IPR030659">
    <property type="entry name" value="SecY_CS"/>
</dbReference>